<organism evidence="1 2">
    <name type="scientific">Capsicum annuum</name>
    <name type="common">Capsicum pepper</name>
    <dbReference type="NCBI Taxonomy" id="4072"/>
    <lineage>
        <taxon>Eukaryota</taxon>
        <taxon>Viridiplantae</taxon>
        <taxon>Streptophyta</taxon>
        <taxon>Embryophyta</taxon>
        <taxon>Tracheophyta</taxon>
        <taxon>Spermatophyta</taxon>
        <taxon>Magnoliopsida</taxon>
        <taxon>eudicotyledons</taxon>
        <taxon>Gunneridae</taxon>
        <taxon>Pentapetalae</taxon>
        <taxon>asterids</taxon>
        <taxon>lamiids</taxon>
        <taxon>Solanales</taxon>
        <taxon>Solanaceae</taxon>
        <taxon>Solanoideae</taxon>
        <taxon>Capsiceae</taxon>
        <taxon>Capsicum</taxon>
    </lineage>
</organism>
<dbReference type="Gene3D" id="2.170.270.10">
    <property type="entry name" value="SET domain"/>
    <property type="match status" value="1"/>
</dbReference>
<dbReference type="PANTHER" id="PTHR47780:SF1">
    <property type="entry name" value="PROTEIN SET DOMAIN GROUP 41"/>
    <property type="match status" value="1"/>
</dbReference>
<protein>
    <submittedName>
        <fullName evidence="1">Uncharacterized protein</fullName>
    </submittedName>
</protein>
<dbReference type="PANTHER" id="PTHR47780">
    <property type="entry name" value="PROTEIN SET DOMAIN GROUP 41"/>
    <property type="match status" value="1"/>
</dbReference>
<reference evidence="1 2" key="2">
    <citation type="journal article" date="2017" name="Genome Biol.">
        <title>New reference genome sequences of hot pepper reveal the massive evolution of plant disease-resistance genes by retroduplication.</title>
        <authorList>
            <person name="Kim S."/>
            <person name="Park J."/>
            <person name="Yeom S.I."/>
            <person name="Kim Y.M."/>
            <person name="Seo E."/>
            <person name="Kim K.T."/>
            <person name="Kim M.S."/>
            <person name="Lee J.M."/>
            <person name="Cheong K."/>
            <person name="Shin H.S."/>
            <person name="Kim S.B."/>
            <person name="Han K."/>
            <person name="Lee J."/>
            <person name="Park M."/>
            <person name="Lee H.A."/>
            <person name="Lee H.Y."/>
            <person name="Lee Y."/>
            <person name="Oh S."/>
            <person name="Lee J.H."/>
            <person name="Choi E."/>
            <person name="Choi E."/>
            <person name="Lee S.E."/>
            <person name="Jeon J."/>
            <person name="Kim H."/>
            <person name="Choi G."/>
            <person name="Song H."/>
            <person name="Lee J."/>
            <person name="Lee S.C."/>
            <person name="Kwon J.K."/>
            <person name="Lee H.Y."/>
            <person name="Koo N."/>
            <person name="Hong Y."/>
            <person name="Kim R.W."/>
            <person name="Kang W.H."/>
            <person name="Huh J.H."/>
            <person name="Kang B.C."/>
            <person name="Yang T.J."/>
            <person name="Lee Y.H."/>
            <person name="Bennetzen J.L."/>
            <person name="Choi D."/>
        </authorList>
    </citation>
    <scope>NUCLEOTIDE SEQUENCE [LARGE SCALE GENOMIC DNA]</scope>
    <source>
        <strain evidence="2">cv. CM334</strain>
    </source>
</reference>
<dbReference type="AlphaFoldDB" id="A0A2G2ZPT3"/>
<dbReference type="OMA" id="KYRFICC"/>
<keyword evidence="2" id="KW-1185">Reference proteome</keyword>
<gene>
    <name evidence="1" type="ORF">T459_12435</name>
</gene>
<dbReference type="Gramene" id="PHT83992">
    <property type="protein sequence ID" value="PHT83992"/>
    <property type="gene ID" value="T459_12435"/>
</dbReference>
<dbReference type="Proteomes" id="UP000222542">
    <property type="component" value="Unassembled WGS sequence"/>
</dbReference>
<proteinExistence type="predicted"/>
<dbReference type="EMBL" id="AYRZ02000004">
    <property type="protein sequence ID" value="PHT83992.1"/>
    <property type="molecule type" value="Genomic_DNA"/>
</dbReference>
<evidence type="ECO:0000313" key="2">
    <source>
        <dbReference type="Proteomes" id="UP000222542"/>
    </source>
</evidence>
<evidence type="ECO:0000313" key="1">
    <source>
        <dbReference type="EMBL" id="PHT83992.1"/>
    </source>
</evidence>
<dbReference type="SUPFAM" id="SSF82199">
    <property type="entry name" value="SET domain"/>
    <property type="match status" value="1"/>
</dbReference>
<comment type="caution">
    <text evidence="1">The sequence shown here is derived from an EMBL/GenBank/DDBJ whole genome shotgun (WGS) entry which is preliminary data.</text>
</comment>
<accession>A0A2G2ZPT3</accession>
<dbReference type="STRING" id="4072.A0A2G2ZPT3"/>
<reference evidence="1 2" key="1">
    <citation type="journal article" date="2014" name="Nat. Genet.">
        <title>Genome sequence of the hot pepper provides insights into the evolution of pungency in Capsicum species.</title>
        <authorList>
            <person name="Kim S."/>
            <person name="Park M."/>
            <person name="Yeom S.I."/>
            <person name="Kim Y.M."/>
            <person name="Lee J.M."/>
            <person name="Lee H.A."/>
            <person name="Seo E."/>
            <person name="Choi J."/>
            <person name="Cheong K."/>
            <person name="Kim K.T."/>
            <person name="Jung K."/>
            <person name="Lee G.W."/>
            <person name="Oh S.K."/>
            <person name="Bae C."/>
            <person name="Kim S.B."/>
            <person name="Lee H.Y."/>
            <person name="Kim S.Y."/>
            <person name="Kim M.S."/>
            <person name="Kang B.C."/>
            <person name="Jo Y.D."/>
            <person name="Yang H.B."/>
            <person name="Jeong H.J."/>
            <person name="Kang W.H."/>
            <person name="Kwon J.K."/>
            <person name="Shin C."/>
            <person name="Lim J.Y."/>
            <person name="Park J.H."/>
            <person name="Huh J.H."/>
            <person name="Kim J.S."/>
            <person name="Kim B.D."/>
            <person name="Cohen O."/>
            <person name="Paran I."/>
            <person name="Suh M.C."/>
            <person name="Lee S.B."/>
            <person name="Kim Y.K."/>
            <person name="Shin Y."/>
            <person name="Noh S.J."/>
            <person name="Park J."/>
            <person name="Seo Y.S."/>
            <person name="Kwon S.Y."/>
            <person name="Kim H.A."/>
            <person name="Park J.M."/>
            <person name="Kim H.J."/>
            <person name="Choi S.B."/>
            <person name="Bosland P.W."/>
            <person name="Reeves G."/>
            <person name="Jo S.H."/>
            <person name="Lee B.W."/>
            <person name="Cho H.T."/>
            <person name="Choi H.S."/>
            <person name="Lee M.S."/>
            <person name="Yu Y."/>
            <person name="Do Choi Y."/>
            <person name="Park B.S."/>
            <person name="van Deynze A."/>
            <person name="Ashrafi H."/>
            <person name="Hill T."/>
            <person name="Kim W.T."/>
            <person name="Pai H.S."/>
            <person name="Ahn H.K."/>
            <person name="Yeam I."/>
            <person name="Giovannoni J.J."/>
            <person name="Rose J.K."/>
            <person name="Sorensen I."/>
            <person name="Lee S.J."/>
            <person name="Kim R.W."/>
            <person name="Choi I.Y."/>
            <person name="Choi B.S."/>
            <person name="Lim J.S."/>
            <person name="Lee Y.H."/>
            <person name="Choi D."/>
        </authorList>
    </citation>
    <scope>NUCLEOTIDE SEQUENCE [LARGE SCALE GENOMIC DNA]</scope>
    <source>
        <strain evidence="2">cv. CM334</strain>
    </source>
</reference>
<sequence length="666" mass="74076">MEMRAKEDISISQDLTPPIPPLALSLHNSTLVTHCSCCFSPLPSPPFSPIHNPNTNHFIRYCSPHCSSLDSPLHFSSSEFHFFHLFPQPLHTSFPSSSDLRISLRLLYLIQQSNGSLLNLERIGGLITNFKKLMFLEPHCHDDDEVSGRIRDGAKALAVARRMSVGLETNGEYNVEAAVLCLVLSNAVEVYDKDGRSLGVGVYDVEFSWVNHSCSPNASYRFCTESYCGGVLESRICPAATGTGDAGIESESISSNTKIQKSMSIIGGSVACGPKIILRSIKGIQKGDEVLITYTDLLQPKVMRQSELWLKYRFSCCCKRCRAMPMTHIDHCLQEILILNPDSSDMASGDNFYGDYVMGKLMDCLNDAIDDFLSFDNPKSCCEKLEILLTQDHVNLLLKPNGEKLHQLFRLLPLHHVSLHAYMTLASAYKDSVSELLALDHESYKHQTEACNMSRKSAAYSLLLAGATQYLLESESSLIVSVSNFWTTAGETLLSLVRNSAWNLFSRGRHTGAFSFSSCQMCGKCTLLDRFKNKFTDCQDENAEFADITSQFLNCVIDITPKIWDFLTEEGGYLKVVEDPISYRWLGSRMQSCAYFATHATSPDADKTDSGLEAEECYNEIRVNLFLLGIHCLIYGAFLSTVCFSRGSPLLSKVESLISLEGILNC</sequence>
<dbReference type="CDD" id="cd20071">
    <property type="entry name" value="SET_SMYD"/>
    <property type="match status" value="1"/>
</dbReference>
<name>A0A2G2ZPT3_CAPAN</name>
<dbReference type="InterPro" id="IPR046341">
    <property type="entry name" value="SET_dom_sf"/>
</dbReference>